<feature type="binding site" evidence="5">
    <location>
        <position position="301"/>
    </location>
    <ligand>
        <name>substrate</name>
    </ligand>
</feature>
<dbReference type="InterPro" id="IPR036511">
    <property type="entry name" value="TGT-like_sf"/>
</dbReference>
<keyword evidence="5" id="KW-0479">Metal-binding</keyword>
<evidence type="ECO:0000256" key="4">
    <source>
        <dbReference type="ARBA" id="ARBA00022785"/>
    </source>
</evidence>
<dbReference type="InterPro" id="IPR002616">
    <property type="entry name" value="tRNA_ribo_trans-like"/>
</dbReference>
<comment type="similarity">
    <text evidence="5">Belongs to the queuine tRNA-ribosyltransferase family.</text>
</comment>
<evidence type="ECO:0000313" key="8">
    <source>
        <dbReference type="EMBL" id="VDC22243.1"/>
    </source>
</evidence>
<keyword evidence="3 5" id="KW-0819">tRNA processing</keyword>
<comment type="pathway">
    <text evidence="5">tRNA modification; tRNA-queuosine biosynthesis.</text>
</comment>
<feature type="binding site" evidence="5">
    <location>
        <position position="224"/>
    </location>
    <ligand>
        <name>substrate</name>
    </ligand>
</feature>
<keyword evidence="4 5" id="KW-0671">Queuosine biosynthesis</keyword>
<feature type="region of interest" description="RNA binding; important for wobble base 34 recognition" evidence="5">
    <location>
        <begin position="353"/>
        <end position="357"/>
    </location>
</feature>
<feature type="binding site" evidence="5">
    <location>
        <position position="274"/>
    </location>
    <ligand>
        <name>substrate</name>
    </ligand>
</feature>
<evidence type="ECO:0000256" key="2">
    <source>
        <dbReference type="ARBA" id="ARBA00022679"/>
    </source>
</evidence>
<comment type="cofactor">
    <cofactor evidence="5">
        <name>Zn(2+)</name>
        <dbReference type="ChEBI" id="CHEBI:29105"/>
    </cofactor>
    <text evidence="5">Binds 1 zinc ion per subunit.</text>
</comment>
<comment type="subunit">
    <text evidence="5">Homodimer. Within each dimer, one monomer is responsible for RNA recognition and catalysis, while the other monomer binds to the replacement base PreQ1.</text>
</comment>
<feature type="binding site" evidence="5">
    <location>
        <position position="386"/>
    </location>
    <ligand>
        <name>Zn(2+)</name>
        <dbReference type="ChEBI" id="CHEBI:29105"/>
    </ligand>
</feature>
<dbReference type="Pfam" id="PF01702">
    <property type="entry name" value="TGT"/>
    <property type="match status" value="1"/>
</dbReference>
<accession>A0A3P5WF80</accession>
<comment type="caution">
    <text evidence="5">Lacks conserved residue(s) required for the propagation of feature annotation.</text>
</comment>
<dbReference type="PANTHER" id="PTHR46499:SF1">
    <property type="entry name" value="QUEUINE TRNA-RIBOSYLTRANSFERASE"/>
    <property type="match status" value="1"/>
</dbReference>
<dbReference type="GO" id="GO:0005829">
    <property type="term" value="C:cytosol"/>
    <property type="evidence" value="ECO:0007669"/>
    <property type="project" value="TreeGrafter"/>
</dbReference>
<feature type="binding site" evidence="5">
    <location>
        <position position="388"/>
    </location>
    <ligand>
        <name>Zn(2+)</name>
        <dbReference type="ChEBI" id="CHEBI:29105"/>
    </ligand>
</feature>
<feature type="domain" description="tRNA-guanine(15) transglycosylase-like" evidence="7">
    <location>
        <begin position="67"/>
        <end position="450"/>
    </location>
</feature>
<dbReference type="AlphaFoldDB" id="A0A3P5WF80"/>
<dbReference type="EMBL" id="UXAU01000014">
    <property type="protein sequence ID" value="VDC22243.1"/>
    <property type="molecule type" value="Genomic_DNA"/>
</dbReference>
<evidence type="ECO:0000256" key="3">
    <source>
        <dbReference type="ARBA" id="ARBA00022694"/>
    </source>
</evidence>
<dbReference type="RefSeq" id="WP_377946919.1">
    <property type="nucleotide sequence ID" value="NZ_CBCRYA010000013.1"/>
</dbReference>
<evidence type="ECO:0000313" key="9">
    <source>
        <dbReference type="Proteomes" id="UP000280861"/>
    </source>
</evidence>
<dbReference type="GO" id="GO:0008479">
    <property type="term" value="F:tRNA-guanosine(34) queuine transglycosylase activity"/>
    <property type="evidence" value="ECO:0007669"/>
    <property type="project" value="UniProtKB-UniRule"/>
</dbReference>
<dbReference type="InterPro" id="IPR004803">
    <property type="entry name" value="TGT"/>
</dbReference>
<name>A0A3P5WF80_9MICC</name>
<proteinExistence type="inferred from homology"/>
<dbReference type="PANTHER" id="PTHR46499">
    <property type="entry name" value="QUEUINE TRNA-RIBOSYLTRANSFERASE"/>
    <property type="match status" value="1"/>
</dbReference>
<dbReference type="NCBIfam" id="TIGR00430">
    <property type="entry name" value="Q_tRNA_tgt"/>
    <property type="match status" value="1"/>
</dbReference>
<dbReference type="Gene3D" id="3.20.20.105">
    <property type="entry name" value="Queuine tRNA-ribosyltransferase-like"/>
    <property type="match status" value="1"/>
</dbReference>
<comment type="catalytic activity">
    <reaction evidence="5">
        <text>7-aminomethyl-7-carbaguanine + guanosine(34) in tRNA = 7-aminomethyl-7-carbaguanosine(34) in tRNA + guanine</text>
        <dbReference type="Rhea" id="RHEA:24104"/>
        <dbReference type="Rhea" id="RHEA-COMP:10341"/>
        <dbReference type="Rhea" id="RHEA-COMP:10342"/>
        <dbReference type="ChEBI" id="CHEBI:16235"/>
        <dbReference type="ChEBI" id="CHEBI:58703"/>
        <dbReference type="ChEBI" id="CHEBI:74269"/>
        <dbReference type="ChEBI" id="CHEBI:82833"/>
        <dbReference type="EC" id="2.4.2.29"/>
    </reaction>
</comment>
<keyword evidence="9" id="KW-1185">Reference proteome</keyword>
<keyword evidence="2 5" id="KW-0808">Transferase</keyword>
<dbReference type="NCBIfam" id="TIGR00449">
    <property type="entry name" value="tgt_general"/>
    <property type="match status" value="1"/>
</dbReference>
<dbReference type="Proteomes" id="UP000280861">
    <property type="component" value="Unassembled WGS sequence"/>
</dbReference>
<feature type="region of interest" description="Disordered" evidence="6">
    <location>
        <begin position="1"/>
        <end position="26"/>
    </location>
</feature>
<dbReference type="UniPathway" id="UPA00392"/>
<protein>
    <recommendedName>
        <fullName evidence="5">Queuine tRNA-ribosyltransferase</fullName>
        <ecNumber evidence="5">2.4.2.29</ecNumber>
    </recommendedName>
    <alternativeName>
        <fullName evidence="5">Guanine insertion enzyme</fullName>
    </alternativeName>
    <alternativeName>
        <fullName evidence="5">tRNA-guanine transglycosylase</fullName>
    </alternativeName>
</protein>
<organism evidence="8 9">
    <name type="scientific">Arthrobacter ulcerisalmonis</name>
    <dbReference type="NCBI Taxonomy" id="2483813"/>
    <lineage>
        <taxon>Bacteria</taxon>
        <taxon>Bacillati</taxon>
        <taxon>Actinomycetota</taxon>
        <taxon>Actinomycetes</taxon>
        <taxon>Micrococcales</taxon>
        <taxon>Micrococcaceae</taxon>
        <taxon>Arthrobacter</taxon>
    </lineage>
</organism>
<reference evidence="8 9" key="1">
    <citation type="submission" date="2018-11" db="EMBL/GenBank/DDBJ databases">
        <authorList>
            <person name="Criscuolo A."/>
        </authorList>
    </citation>
    <scope>NUCLEOTIDE SEQUENCE [LARGE SCALE GENOMIC DNA]</scope>
    <source>
        <strain evidence="8">AT11b</strain>
    </source>
</reference>
<keyword evidence="5" id="KW-0862">Zinc</keyword>
<dbReference type="GO" id="GO:0046872">
    <property type="term" value="F:metal ion binding"/>
    <property type="evidence" value="ECO:0007669"/>
    <property type="project" value="UniProtKB-KW"/>
</dbReference>
<evidence type="ECO:0000256" key="1">
    <source>
        <dbReference type="ARBA" id="ARBA00022676"/>
    </source>
</evidence>
<dbReference type="SUPFAM" id="SSF51713">
    <property type="entry name" value="tRNA-guanine transglycosylase"/>
    <property type="match status" value="1"/>
</dbReference>
<feature type="binding site" evidence="5">
    <location>
        <position position="417"/>
    </location>
    <ligand>
        <name>Zn(2+)</name>
        <dbReference type="ChEBI" id="CHEBI:29105"/>
    </ligand>
</feature>
<feature type="binding site" evidence="5">
    <location>
        <position position="391"/>
    </location>
    <ligand>
        <name>Zn(2+)</name>
        <dbReference type="ChEBI" id="CHEBI:29105"/>
    </ligand>
</feature>
<evidence type="ECO:0000256" key="6">
    <source>
        <dbReference type="SAM" id="MobiDB-lite"/>
    </source>
</evidence>
<dbReference type="EC" id="2.4.2.29" evidence="5"/>
<feature type="active site" description="Nucleophile" evidence="5">
    <location>
        <position position="348"/>
    </location>
</feature>
<comment type="function">
    <text evidence="5">Catalyzes the base-exchange of a guanine (G) residue with the queuine precursor 7-aminomethyl-7-deazaguanine (PreQ1) at position 34 (anticodon wobble position) in tRNAs with GU(N) anticodons (tRNA-Asp, -Asn, -His and -Tyr). Catalysis occurs through a double-displacement mechanism. The nucleophile active site attacks the C1' of nucleotide 34 to detach the guanine base from the RNA, forming a covalent enzyme-RNA intermediate. The proton acceptor active site deprotonates the incoming PreQ1, allowing a nucleophilic attack on the C1' of the ribose to form the product. After dissociation, two additional enzymatic reactions on the tRNA convert PreQ1 to queuine (Q), resulting in the hypermodified nucleoside queuosine (7-(((4,5-cis-dihydroxy-2-cyclopenten-1-yl)amino)methyl)-7-deazaguanosine).</text>
</comment>
<feature type="binding site" evidence="5">
    <location>
        <begin position="144"/>
        <end position="148"/>
    </location>
    <ligand>
        <name>substrate</name>
    </ligand>
</feature>
<keyword evidence="1 5" id="KW-0328">Glycosyltransferase</keyword>
<dbReference type="HAMAP" id="MF_00168">
    <property type="entry name" value="Q_tRNA_Tgt"/>
    <property type="match status" value="1"/>
</dbReference>
<dbReference type="InterPro" id="IPR050076">
    <property type="entry name" value="ArchSynthase1/Queuine_TRR"/>
</dbReference>
<sequence>MPANPAPDQSPATPVSDRHPGGALSAAPASTFTARQAEFGFQIGTRLAESCAPTAAHVAQNGGDFLGRTGVISTPHGEIRTPAFIAVGTKATVKAVLPESMADLGAQALLANAYHLYLQPGADILDEAGGLGSFMNWPGPTFTDSGGFQVMSLGSGFKKVIDMKSVDTSGPDDSVAPGKERLAHIDDDGVWFKSHLNGDKHRFSPEISMQVQHQIGADIMFAFDELTTLQNSRGYQEESLERTRLWALRCIAEHANLTEARATKPYQALFGVIQGAQYEDLRRQACLDLGAMPFDGFGIGGALEKENLGTIVRWCNEELPENKPRHLLGISEPDDIFTAIENGADTFDCVSPTRVARNSAFYTPQGRFNLSGAKYKRDFGPLQDGCDCYTCTNYSRAYIHHLFKAKEMLSATLISIHNERFVVKMVDDARLAIEAGTFFDFKAETLGQYYA</sequence>
<dbReference type="GO" id="GO:0008616">
    <property type="term" value="P:tRNA queuosine(34) biosynthetic process"/>
    <property type="evidence" value="ECO:0007669"/>
    <property type="project" value="UniProtKB-UniRule"/>
</dbReference>
<gene>
    <name evidence="5 8" type="primary">tgt</name>
    <name evidence="8" type="ORF">PSET11_00892</name>
</gene>
<evidence type="ECO:0000259" key="7">
    <source>
        <dbReference type="Pfam" id="PF01702"/>
    </source>
</evidence>
<evidence type="ECO:0000256" key="5">
    <source>
        <dbReference type="HAMAP-Rule" id="MF_00168"/>
    </source>
</evidence>
<feature type="active site" description="Proton acceptor" evidence="5">
    <location>
        <position position="144"/>
    </location>
</feature>